<evidence type="ECO:0000313" key="2">
    <source>
        <dbReference type="EMBL" id="MBW76488.1"/>
    </source>
</evidence>
<evidence type="ECO:0000256" key="1">
    <source>
        <dbReference type="SAM" id="SignalP"/>
    </source>
</evidence>
<organism evidence="2">
    <name type="scientific">Anopheles darlingi</name>
    <name type="common">Mosquito</name>
    <dbReference type="NCBI Taxonomy" id="43151"/>
    <lineage>
        <taxon>Eukaryota</taxon>
        <taxon>Metazoa</taxon>
        <taxon>Ecdysozoa</taxon>
        <taxon>Arthropoda</taxon>
        <taxon>Hexapoda</taxon>
        <taxon>Insecta</taxon>
        <taxon>Pterygota</taxon>
        <taxon>Neoptera</taxon>
        <taxon>Endopterygota</taxon>
        <taxon>Diptera</taxon>
        <taxon>Nematocera</taxon>
        <taxon>Culicoidea</taxon>
        <taxon>Culicidae</taxon>
        <taxon>Anophelinae</taxon>
        <taxon>Anopheles</taxon>
    </lineage>
</organism>
<feature type="chain" id="PRO_5014753377" evidence="1">
    <location>
        <begin position="30"/>
        <end position="94"/>
    </location>
</feature>
<sequence length="94" mass="10385">MRPGAMPRGRNTCCAVISWVVSHPFLVASVGQSVSLSANCFQLNLRRAHAHRMCAHKCSFHTFLLPSGFTRSFVRRLGSDTVTVVDCRPLIANQ</sequence>
<dbReference type="EMBL" id="GGFL01012310">
    <property type="protein sequence ID" value="MBW76488.1"/>
    <property type="molecule type" value="Transcribed_RNA"/>
</dbReference>
<accession>A0A2M4DH64</accession>
<dbReference type="AlphaFoldDB" id="A0A2M4DH64"/>
<feature type="signal peptide" evidence="1">
    <location>
        <begin position="1"/>
        <end position="29"/>
    </location>
</feature>
<proteinExistence type="predicted"/>
<name>A0A2M4DH64_ANODA</name>
<keyword evidence="1" id="KW-0732">Signal</keyword>
<reference evidence="2" key="1">
    <citation type="submission" date="2018-01" db="EMBL/GenBank/DDBJ databases">
        <title>An insight into the sialome of Amazonian anophelines.</title>
        <authorList>
            <person name="Ribeiro J.M."/>
            <person name="Scarpassa V."/>
            <person name="Calvo E."/>
        </authorList>
    </citation>
    <scope>NUCLEOTIDE SEQUENCE</scope>
</reference>
<protein>
    <submittedName>
        <fullName evidence="2">Putative secreted protein</fullName>
    </submittedName>
</protein>